<sequence length="116" mass="12309">MNLLLTKRQVRKALGHDAAVARFFEISTAAVAQWDLDKPIPALRVLQAMAKRPDLFGTLAAEPAANDDVGPAREEHGEGVTAASVDVEGAERAESKVHAESMDAGQGARYVRGDAS</sequence>
<reference evidence="2" key="2">
    <citation type="journal article" date="2022" name="Syst. Appl. Microbiol.">
        <title>Physiological and genomic characterisation of Luteimonas fraxinea sp. nov., a bacterial species associated with trees tolerant to ash dieback.</title>
        <authorList>
            <person name="Ulrich K."/>
            <person name="Becker R."/>
            <person name="Behrendt U."/>
            <person name="Kube M."/>
            <person name="Schneck V."/>
            <person name="Ulrich A."/>
        </authorList>
    </citation>
    <scope>NUCLEOTIDE SEQUENCE</scope>
    <source>
        <strain evidence="2">A1P009</strain>
    </source>
</reference>
<dbReference type="Gene3D" id="1.10.260.40">
    <property type="entry name" value="lambda repressor-like DNA-binding domains"/>
    <property type="match status" value="1"/>
</dbReference>
<evidence type="ECO:0000313" key="2">
    <source>
        <dbReference type="EMBL" id="MCD9097066.1"/>
    </source>
</evidence>
<dbReference type="EMBL" id="JAJQKU010000002">
    <property type="protein sequence ID" value="MCD9097066.1"/>
    <property type="molecule type" value="Genomic_DNA"/>
</dbReference>
<feature type="region of interest" description="Disordered" evidence="1">
    <location>
        <begin position="62"/>
        <end position="116"/>
    </location>
</feature>
<dbReference type="InterPro" id="IPR010982">
    <property type="entry name" value="Lambda_DNA-bd_dom_sf"/>
</dbReference>
<evidence type="ECO:0000313" key="3">
    <source>
        <dbReference type="Proteomes" id="UP001430360"/>
    </source>
</evidence>
<proteinExistence type="predicted"/>
<comment type="caution">
    <text evidence="2">The sequence shown here is derived from an EMBL/GenBank/DDBJ whole genome shotgun (WGS) entry which is preliminary data.</text>
</comment>
<dbReference type="RefSeq" id="WP_232136190.1">
    <property type="nucleotide sequence ID" value="NZ_JAJQKU010000002.1"/>
</dbReference>
<evidence type="ECO:0000256" key="1">
    <source>
        <dbReference type="SAM" id="MobiDB-lite"/>
    </source>
</evidence>
<accession>A0ABS8UE96</accession>
<keyword evidence="3" id="KW-1185">Reference proteome</keyword>
<reference evidence="2" key="1">
    <citation type="submission" date="2021-12" db="EMBL/GenBank/DDBJ databases">
        <authorList>
            <person name="Ulrich A."/>
        </authorList>
    </citation>
    <scope>NUCLEOTIDE SEQUENCE</scope>
    <source>
        <strain evidence="2">A1P009</strain>
    </source>
</reference>
<organism evidence="2 3">
    <name type="scientific">Luteimonas fraxinea</name>
    <dbReference type="NCBI Taxonomy" id="2901869"/>
    <lineage>
        <taxon>Bacteria</taxon>
        <taxon>Pseudomonadati</taxon>
        <taxon>Pseudomonadota</taxon>
        <taxon>Gammaproteobacteria</taxon>
        <taxon>Lysobacterales</taxon>
        <taxon>Lysobacteraceae</taxon>
        <taxon>Luteimonas</taxon>
    </lineage>
</organism>
<evidence type="ECO:0008006" key="4">
    <source>
        <dbReference type="Google" id="ProtNLM"/>
    </source>
</evidence>
<protein>
    <recommendedName>
        <fullName evidence="4">XRE family transcriptional regulator</fullName>
    </recommendedName>
</protein>
<dbReference type="Proteomes" id="UP001430360">
    <property type="component" value="Unassembled WGS sequence"/>
</dbReference>
<dbReference type="SUPFAM" id="SSF47413">
    <property type="entry name" value="lambda repressor-like DNA-binding domains"/>
    <property type="match status" value="1"/>
</dbReference>
<feature type="compositionally biased region" description="Basic and acidic residues" evidence="1">
    <location>
        <begin position="89"/>
        <end position="101"/>
    </location>
</feature>
<gene>
    <name evidence="2" type="ORF">LTT95_08955</name>
</gene>
<name>A0ABS8UE96_9GAMM</name>